<organism evidence="1 2">
    <name type="scientific">Solanum tuberosum</name>
    <name type="common">Potato</name>
    <dbReference type="NCBI Taxonomy" id="4113"/>
    <lineage>
        <taxon>Eukaryota</taxon>
        <taxon>Viridiplantae</taxon>
        <taxon>Streptophyta</taxon>
        <taxon>Embryophyta</taxon>
        <taxon>Tracheophyta</taxon>
        <taxon>Spermatophyta</taxon>
        <taxon>Magnoliopsida</taxon>
        <taxon>eudicotyledons</taxon>
        <taxon>Gunneridae</taxon>
        <taxon>Pentapetalae</taxon>
        <taxon>asterids</taxon>
        <taxon>lamiids</taxon>
        <taxon>Solanales</taxon>
        <taxon>Solanaceae</taxon>
        <taxon>Solanoideae</taxon>
        <taxon>Solaneae</taxon>
        <taxon>Solanum</taxon>
    </lineage>
</organism>
<comment type="caution">
    <text evidence="1">The sequence shown here is derived from an EMBL/GenBank/DDBJ whole genome shotgun (WGS) entry which is preliminary data.</text>
</comment>
<reference evidence="1 2" key="1">
    <citation type="journal article" date="2021" name="bioRxiv">
        <title>Chromosome-scale and haplotype-resolved genome assembly of a tetraploid potato cultivar.</title>
        <authorList>
            <person name="Sun H."/>
            <person name="Jiao W.-B."/>
            <person name="Krause K."/>
            <person name="Campoy J.A."/>
            <person name="Goel M."/>
            <person name="Folz-Donahue K."/>
            <person name="Kukat C."/>
            <person name="Huettel B."/>
            <person name="Schneeberger K."/>
        </authorList>
    </citation>
    <scope>NUCLEOTIDE SEQUENCE [LARGE SCALE GENOMIC DNA]</scope>
    <source>
        <strain evidence="1">SolTubOtavaFocal</strain>
        <tissue evidence="1">Leaves</tissue>
    </source>
</reference>
<name>A0ABQ7UZK2_SOLTU</name>
<accession>A0ABQ7UZK2</accession>
<protein>
    <submittedName>
        <fullName evidence="1">Uncharacterized protein</fullName>
    </submittedName>
</protein>
<dbReference type="Proteomes" id="UP000826656">
    <property type="component" value="Unassembled WGS sequence"/>
</dbReference>
<proteinExistence type="predicted"/>
<keyword evidence="2" id="KW-1185">Reference proteome</keyword>
<sequence>MHRMLCMAFPGHFCEGGPFKYKEKSTKVVHPYLTPTVRETKKNYLATLKPYLDEVKDTFFNALKANLKGVTVLTSIIENVEDEYLSDHNHNQPCENFVPSTSKDENMSERVLSLEQSMVKIVAYVQE</sequence>
<evidence type="ECO:0000313" key="2">
    <source>
        <dbReference type="Proteomes" id="UP000826656"/>
    </source>
</evidence>
<dbReference type="EMBL" id="JAIVGD010000015">
    <property type="protein sequence ID" value="KAH0757216.1"/>
    <property type="molecule type" value="Genomic_DNA"/>
</dbReference>
<gene>
    <name evidence="1" type="ORF">KY290_020709</name>
</gene>
<evidence type="ECO:0000313" key="1">
    <source>
        <dbReference type="EMBL" id="KAH0757216.1"/>
    </source>
</evidence>